<dbReference type="PANTHER" id="PTHR22993">
    <property type="entry name" value="FORMAMIDOPYRIMIDINE-DNA GLYCOSYLASE"/>
    <property type="match status" value="1"/>
</dbReference>
<keyword evidence="8 15" id="KW-0862">Zinc</keyword>
<dbReference type="Pfam" id="PF06827">
    <property type="entry name" value="zf-FPG_IleRS"/>
    <property type="match status" value="1"/>
</dbReference>
<evidence type="ECO:0000256" key="1">
    <source>
        <dbReference type="ARBA" id="ARBA00001668"/>
    </source>
</evidence>
<dbReference type="GO" id="GO:0008270">
    <property type="term" value="F:zinc ion binding"/>
    <property type="evidence" value="ECO:0007669"/>
    <property type="project" value="UniProtKB-UniRule"/>
</dbReference>
<keyword evidence="11 15" id="KW-0456">Lyase</keyword>
<dbReference type="Pfam" id="PF01149">
    <property type="entry name" value="Fapy_DNA_glyco"/>
    <property type="match status" value="1"/>
</dbReference>
<dbReference type="GO" id="GO:0034039">
    <property type="term" value="F:8-oxo-7,8-dihydroguanine DNA N-glycosylase activity"/>
    <property type="evidence" value="ECO:0007669"/>
    <property type="project" value="TreeGrafter"/>
</dbReference>
<evidence type="ECO:0000259" key="16">
    <source>
        <dbReference type="PROSITE" id="PS51066"/>
    </source>
</evidence>
<dbReference type="Pfam" id="PF06831">
    <property type="entry name" value="H2TH"/>
    <property type="match status" value="1"/>
</dbReference>
<comment type="catalytic activity">
    <reaction evidence="1 15">
        <text>Hydrolysis of DNA containing ring-opened 7-methylguanine residues, releasing 2,6-diamino-4-hydroxy-5-(N-methyl)formamidopyrimidine.</text>
        <dbReference type="EC" id="3.2.2.23"/>
    </reaction>
</comment>
<sequence length="276" mass="29886">MPELPEVETVRRGLASSLTGAVITAVEVNLPKQVRRPRGDAQAFAEGLTGRRILAIDRRGKYLIFSFTEGCWLLAHLGMSGRLLVKDGSAEVAPHTHIVLRFDKGLALHYQDVRQFGGMAFWTTDPFQAAPLVHLGPEPLSEAFSAAWLYKKSRGRKIAVKSFILNQKILAGVGNIYADEALFRAGIRPRKAAGRLSRADCVRLQKAIQAVLEEGIAAGGSSIRDYVAADGHTGSFQRAHAVYGRKGAPCPRCGRPLKGVLVGGRSSVYCPHCQSS</sequence>
<evidence type="ECO:0000256" key="13">
    <source>
        <dbReference type="ARBA" id="ARBA00023295"/>
    </source>
</evidence>
<dbReference type="Proteomes" id="UP000198995">
    <property type="component" value="Unassembled WGS sequence"/>
</dbReference>
<dbReference type="PROSITE" id="PS01242">
    <property type="entry name" value="ZF_FPG_1"/>
    <property type="match status" value="1"/>
</dbReference>
<keyword evidence="19" id="KW-1185">Reference proteome</keyword>
<evidence type="ECO:0000313" key="18">
    <source>
        <dbReference type="EMBL" id="SDD91105.1"/>
    </source>
</evidence>
<feature type="active site" description="Proton donor; for beta-elimination activity" evidence="15">
    <location>
        <position position="61"/>
    </location>
</feature>
<evidence type="ECO:0000313" key="19">
    <source>
        <dbReference type="Proteomes" id="UP000198995"/>
    </source>
</evidence>
<dbReference type="EC" id="4.2.99.18" evidence="15"/>
<dbReference type="EC" id="3.2.2.23" evidence="15"/>
<dbReference type="InterPro" id="IPR000214">
    <property type="entry name" value="Znf_DNA_glyclase/AP_lyase"/>
</dbReference>
<keyword evidence="7 15" id="KW-0378">Hydrolase</keyword>
<dbReference type="SUPFAM" id="SSF57716">
    <property type="entry name" value="Glucocorticoid receptor-like (DNA-binding domain)"/>
    <property type="match status" value="1"/>
</dbReference>
<evidence type="ECO:0000256" key="5">
    <source>
        <dbReference type="ARBA" id="ARBA00022763"/>
    </source>
</evidence>
<dbReference type="PANTHER" id="PTHR22993:SF9">
    <property type="entry name" value="FORMAMIDOPYRIMIDINE-DNA GLYCOSYLASE"/>
    <property type="match status" value="1"/>
</dbReference>
<dbReference type="GO" id="GO:0003684">
    <property type="term" value="F:damaged DNA binding"/>
    <property type="evidence" value="ECO:0007669"/>
    <property type="project" value="InterPro"/>
</dbReference>
<proteinExistence type="inferred from homology"/>
<evidence type="ECO:0000256" key="4">
    <source>
        <dbReference type="ARBA" id="ARBA00022723"/>
    </source>
</evidence>
<evidence type="ECO:0000259" key="17">
    <source>
        <dbReference type="PROSITE" id="PS51068"/>
    </source>
</evidence>
<dbReference type="Gene3D" id="3.20.190.10">
    <property type="entry name" value="MutM-like, N-terminal"/>
    <property type="match status" value="1"/>
</dbReference>
<accession>A0A1G6YN77</accession>
<dbReference type="GO" id="GO:0006284">
    <property type="term" value="P:base-excision repair"/>
    <property type="evidence" value="ECO:0007669"/>
    <property type="project" value="InterPro"/>
</dbReference>
<comment type="catalytic activity">
    <reaction evidence="14 15">
        <text>2'-deoxyribonucleotide-(2'-deoxyribose 5'-phosphate)-2'-deoxyribonucleotide-DNA = a 3'-end 2'-deoxyribonucleotide-(2,3-dehydro-2,3-deoxyribose 5'-phosphate)-DNA + a 5'-end 5'-phospho-2'-deoxyribonucleoside-DNA + H(+)</text>
        <dbReference type="Rhea" id="RHEA:66592"/>
        <dbReference type="Rhea" id="RHEA-COMP:13180"/>
        <dbReference type="Rhea" id="RHEA-COMP:16897"/>
        <dbReference type="Rhea" id="RHEA-COMP:17067"/>
        <dbReference type="ChEBI" id="CHEBI:15378"/>
        <dbReference type="ChEBI" id="CHEBI:136412"/>
        <dbReference type="ChEBI" id="CHEBI:157695"/>
        <dbReference type="ChEBI" id="CHEBI:167181"/>
        <dbReference type="EC" id="4.2.99.18"/>
    </reaction>
</comment>
<keyword evidence="4 15" id="KW-0479">Metal-binding</keyword>
<evidence type="ECO:0000256" key="11">
    <source>
        <dbReference type="ARBA" id="ARBA00023239"/>
    </source>
</evidence>
<feature type="binding site" evidence="15">
    <location>
        <position position="95"/>
    </location>
    <ligand>
        <name>DNA</name>
        <dbReference type="ChEBI" id="CHEBI:16991"/>
    </ligand>
</feature>
<evidence type="ECO:0000256" key="7">
    <source>
        <dbReference type="ARBA" id="ARBA00022801"/>
    </source>
</evidence>
<dbReference type="NCBIfam" id="TIGR00577">
    <property type="entry name" value="fpg"/>
    <property type="match status" value="1"/>
</dbReference>
<dbReference type="FunFam" id="1.10.8.50:FF:000003">
    <property type="entry name" value="Formamidopyrimidine-DNA glycosylase"/>
    <property type="match status" value="1"/>
</dbReference>
<dbReference type="OrthoDB" id="9800855at2"/>
<dbReference type="InterPro" id="IPR015886">
    <property type="entry name" value="H2TH_FPG"/>
</dbReference>
<dbReference type="InterPro" id="IPR010979">
    <property type="entry name" value="Ribosomal_uS13-like_H2TH"/>
</dbReference>
<keyword evidence="9 15" id="KW-0238">DNA-binding</keyword>
<protein>
    <recommendedName>
        <fullName evidence="15">Formamidopyrimidine-DNA glycosylase</fullName>
        <shortName evidence="15">Fapy-DNA glycosylase</shortName>
        <ecNumber evidence="15">3.2.2.23</ecNumber>
    </recommendedName>
    <alternativeName>
        <fullName evidence="15">DNA-(apurinic or apyrimidinic site) lyase MutM</fullName>
        <shortName evidence="15">AP lyase MutM</shortName>
        <ecNumber evidence="15">4.2.99.18</ecNumber>
    </alternativeName>
</protein>
<dbReference type="InterPro" id="IPR012319">
    <property type="entry name" value="FPG_cat"/>
</dbReference>
<keyword evidence="12 15" id="KW-0511">Multifunctional enzyme</keyword>
<dbReference type="STRING" id="2741.SAMN04489866_11015"/>
<dbReference type="GO" id="GO:0003690">
    <property type="term" value="F:double-stranded DNA binding"/>
    <property type="evidence" value="ECO:0007669"/>
    <property type="project" value="UniProtKB-ARBA"/>
</dbReference>
<dbReference type="EMBL" id="FNAF01000010">
    <property type="protein sequence ID" value="SDD91105.1"/>
    <property type="molecule type" value="Genomic_DNA"/>
</dbReference>
<dbReference type="InterPro" id="IPR015887">
    <property type="entry name" value="DNA_glyclase_Znf_dom_DNA_BS"/>
</dbReference>
<keyword evidence="10 15" id="KW-0234">DNA repair</keyword>
<dbReference type="PROSITE" id="PS51068">
    <property type="entry name" value="FPG_CAT"/>
    <property type="match status" value="1"/>
</dbReference>
<feature type="binding site" evidence="15">
    <location>
        <position position="114"/>
    </location>
    <ligand>
        <name>DNA</name>
        <dbReference type="ChEBI" id="CHEBI:16991"/>
    </ligand>
</feature>
<dbReference type="RefSeq" id="WP_091792112.1">
    <property type="nucleotide sequence ID" value="NZ_FNAF01000010.1"/>
</dbReference>
<keyword evidence="5 15" id="KW-0227">DNA damage</keyword>
<evidence type="ECO:0000256" key="3">
    <source>
        <dbReference type="ARBA" id="ARBA00011245"/>
    </source>
</evidence>
<dbReference type="SMART" id="SM01232">
    <property type="entry name" value="H2TH"/>
    <property type="match status" value="1"/>
</dbReference>
<reference evidence="18 19" key="1">
    <citation type="submission" date="2016-10" db="EMBL/GenBank/DDBJ databases">
        <authorList>
            <person name="de Groot N.N."/>
        </authorList>
    </citation>
    <scope>NUCLEOTIDE SEQUENCE [LARGE SCALE GENOMIC DNA]</scope>
    <source>
        <strain evidence="18 19">DSM 20475</strain>
    </source>
</reference>
<dbReference type="GO" id="GO:0140078">
    <property type="term" value="F:class I DNA-(apurinic or apyrimidinic site) endonuclease activity"/>
    <property type="evidence" value="ECO:0007669"/>
    <property type="project" value="UniProtKB-EC"/>
</dbReference>
<gene>
    <name evidence="15" type="primary">mutM</name>
    <name evidence="15" type="synonym">fpg</name>
    <name evidence="18" type="ORF">SAMN04489866_11015</name>
</gene>
<keyword evidence="6 15" id="KW-0863">Zinc-finger</keyword>
<feature type="domain" description="FPG-type" evidence="16">
    <location>
        <begin position="241"/>
        <end position="275"/>
    </location>
</feature>
<dbReference type="SMART" id="SM00898">
    <property type="entry name" value="Fapy_DNA_glyco"/>
    <property type="match status" value="1"/>
</dbReference>
<evidence type="ECO:0000256" key="8">
    <source>
        <dbReference type="ARBA" id="ARBA00022833"/>
    </source>
</evidence>
<comment type="cofactor">
    <cofactor evidence="15">
        <name>Zn(2+)</name>
        <dbReference type="ChEBI" id="CHEBI:29105"/>
    </cofactor>
    <text evidence="15">Binds 1 zinc ion per subunit.</text>
</comment>
<evidence type="ECO:0000256" key="10">
    <source>
        <dbReference type="ARBA" id="ARBA00023204"/>
    </source>
</evidence>
<feature type="domain" description="Formamidopyrimidine-DNA glycosylase catalytic" evidence="17">
    <location>
        <begin position="2"/>
        <end position="117"/>
    </location>
</feature>
<evidence type="ECO:0000256" key="2">
    <source>
        <dbReference type="ARBA" id="ARBA00009409"/>
    </source>
</evidence>
<dbReference type="InterPro" id="IPR020629">
    <property type="entry name" value="FPG_Glyclase"/>
</dbReference>
<evidence type="ECO:0000256" key="14">
    <source>
        <dbReference type="ARBA" id="ARBA00044632"/>
    </source>
</evidence>
<feature type="active site" description="Proton donor; for delta-elimination activity" evidence="15">
    <location>
        <position position="265"/>
    </location>
</feature>
<comment type="function">
    <text evidence="15">Involved in base excision repair of DNA damaged by oxidation or by mutagenic agents. Acts as DNA glycosylase that recognizes and removes damaged bases. Has a preference for oxidized purines, such as 7,8-dihydro-8-oxoguanine (8-oxoG). Has AP (apurinic/apyrimidinic) lyase activity and introduces nicks in the DNA strand. Cleaves the DNA backbone by beta-delta elimination to generate a single-strand break at the site of the removed base with both 3'- and 5'-phosphates.</text>
</comment>
<evidence type="ECO:0000256" key="9">
    <source>
        <dbReference type="ARBA" id="ARBA00023125"/>
    </source>
</evidence>
<dbReference type="HAMAP" id="MF_00103">
    <property type="entry name" value="Fapy_DNA_glycosyl"/>
    <property type="match status" value="1"/>
</dbReference>
<dbReference type="InterPro" id="IPR010663">
    <property type="entry name" value="Znf_FPG/IleRS"/>
</dbReference>
<organism evidence="18 19">
    <name type="scientific">Peptococcus niger</name>
    <dbReference type="NCBI Taxonomy" id="2741"/>
    <lineage>
        <taxon>Bacteria</taxon>
        <taxon>Bacillati</taxon>
        <taxon>Bacillota</taxon>
        <taxon>Clostridia</taxon>
        <taxon>Eubacteriales</taxon>
        <taxon>Peptococcaceae</taxon>
        <taxon>Peptococcus</taxon>
    </lineage>
</organism>
<dbReference type="SUPFAM" id="SSF46946">
    <property type="entry name" value="S13-like H2TH domain"/>
    <property type="match status" value="1"/>
</dbReference>
<name>A0A1G6YN77_PEPNI</name>
<dbReference type="NCBIfam" id="NF002211">
    <property type="entry name" value="PRK01103.1"/>
    <property type="match status" value="1"/>
</dbReference>
<evidence type="ECO:0000256" key="15">
    <source>
        <dbReference type="HAMAP-Rule" id="MF_00103"/>
    </source>
</evidence>
<dbReference type="SUPFAM" id="SSF81624">
    <property type="entry name" value="N-terminal domain of MutM-like DNA repair proteins"/>
    <property type="match status" value="1"/>
</dbReference>
<feature type="binding site" evidence="15">
    <location>
        <position position="156"/>
    </location>
    <ligand>
        <name>DNA</name>
        <dbReference type="ChEBI" id="CHEBI:16991"/>
    </ligand>
</feature>
<evidence type="ECO:0000256" key="12">
    <source>
        <dbReference type="ARBA" id="ARBA00023268"/>
    </source>
</evidence>
<feature type="active site" description="Schiff-base intermediate with DNA" evidence="15">
    <location>
        <position position="2"/>
    </location>
</feature>
<dbReference type="PROSITE" id="PS51066">
    <property type="entry name" value="ZF_FPG_2"/>
    <property type="match status" value="1"/>
</dbReference>
<comment type="subunit">
    <text evidence="3 15">Monomer.</text>
</comment>
<feature type="active site" description="Proton donor" evidence="15">
    <location>
        <position position="3"/>
    </location>
</feature>
<dbReference type="InterPro" id="IPR035937">
    <property type="entry name" value="FPG_N"/>
</dbReference>
<comment type="similarity">
    <text evidence="2 15">Belongs to the FPG family.</text>
</comment>
<keyword evidence="13 15" id="KW-0326">Glycosidase</keyword>
<dbReference type="Gene3D" id="1.10.8.50">
    <property type="match status" value="1"/>
</dbReference>
<evidence type="ECO:0000256" key="6">
    <source>
        <dbReference type="ARBA" id="ARBA00022771"/>
    </source>
</evidence>
<dbReference type="AlphaFoldDB" id="A0A1G6YN77"/>
<dbReference type="CDD" id="cd08966">
    <property type="entry name" value="EcFpg-like_N"/>
    <property type="match status" value="1"/>
</dbReference>